<dbReference type="SUPFAM" id="SSF53383">
    <property type="entry name" value="PLP-dependent transferases"/>
    <property type="match status" value="1"/>
</dbReference>
<proteinExistence type="inferred from homology"/>
<evidence type="ECO:0000256" key="4">
    <source>
        <dbReference type="ARBA" id="ARBA00022679"/>
    </source>
</evidence>
<sequence length="375" mass="39552">MRAVDAVVAALAAHPGEQVSWIVGEPCFGPPPELADAFARAADSPSFGYPPHAGLPELRDVLAVRFEQEDLSIAPDQITITSGAKCGLFALFAALLEPGDEVIHPRPCYPAYPAMAARLGARPVPVAERDGSFSGWAADIAHHINTRTRAVVLASPSNPTGATLDSVEANALVELCSAHGIRLIIDEAYTDFRYTADHHALPADLDPDLSTVVRVRSASKSWALCGWRLGWITADAPLSARIASTHSSLFNPASGPAQAALCALPEVSADFLEKARSMVADRMDELCAALAGAGFPFTKPEGGFYLWLKVEDLNPSGTISTAEWSAEVARRSGVGLWPGDDFGGAGHVRISVTAPTDAIWRPAVEALTEALTKSG</sequence>
<evidence type="ECO:0000256" key="5">
    <source>
        <dbReference type="ARBA" id="ARBA00022898"/>
    </source>
</evidence>
<dbReference type="InterPro" id="IPR004838">
    <property type="entry name" value="NHTrfase_class1_PyrdxlP-BS"/>
</dbReference>
<evidence type="ECO:0000313" key="8">
    <source>
        <dbReference type="EMBL" id="MBD3870765.1"/>
    </source>
</evidence>
<evidence type="ECO:0000259" key="7">
    <source>
        <dbReference type="Pfam" id="PF00155"/>
    </source>
</evidence>
<keyword evidence="5" id="KW-0663">Pyridoxal phosphate</keyword>
<dbReference type="PANTHER" id="PTHR46383">
    <property type="entry name" value="ASPARTATE AMINOTRANSFERASE"/>
    <property type="match status" value="1"/>
</dbReference>
<evidence type="ECO:0000256" key="6">
    <source>
        <dbReference type="RuleBase" id="RU000481"/>
    </source>
</evidence>
<evidence type="ECO:0000256" key="3">
    <source>
        <dbReference type="ARBA" id="ARBA00022576"/>
    </source>
</evidence>
<dbReference type="InterPro" id="IPR015424">
    <property type="entry name" value="PyrdxlP-dep_Trfase"/>
</dbReference>
<evidence type="ECO:0000256" key="2">
    <source>
        <dbReference type="ARBA" id="ARBA00007441"/>
    </source>
</evidence>
<dbReference type="CDD" id="cd00609">
    <property type="entry name" value="AAT_like"/>
    <property type="match status" value="1"/>
</dbReference>
<dbReference type="AlphaFoldDB" id="A0A8J6Y5B3"/>
<organism evidence="8 9">
    <name type="scientific">Candidatus Sulfomarinibacter kjeldsenii</name>
    <dbReference type="NCBI Taxonomy" id="2885994"/>
    <lineage>
        <taxon>Bacteria</taxon>
        <taxon>Pseudomonadati</taxon>
        <taxon>Acidobacteriota</taxon>
        <taxon>Thermoanaerobaculia</taxon>
        <taxon>Thermoanaerobaculales</taxon>
        <taxon>Candidatus Sulfomarinibacteraceae</taxon>
        <taxon>Candidatus Sulfomarinibacter</taxon>
    </lineage>
</organism>
<comment type="cofactor">
    <cofactor evidence="1 6">
        <name>pyridoxal 5'-phosphate</name>
        <dbReference type="ChEBI" id="CHEBI:597326"/>
    </cofactor>
</comment>
<name>A0A8J6Y5B3_9BACT</name>
<evidence type="ECO:0000256" key="1">
    <source>
        <dbReference type="ARBA" id="ARBA00001933"/>
    </source>
</evidence>
<protein>
    <recommendedName>
        <fullName evidence="6">Aminotransferase</fullName>
        <ecNumber evidence="6">2.6.1.-</ecNumber>
    </recommendedName>
</protein>
<dbReference type="GO" id="GO:0008483">
    <property type="term" value="F:transaminase activity"/>
    <property type="evidence" value="ECO:0007669"/>
    <property type="project" value="UniProtKB-KW"/>
</dbReference>
<reference evidence="8 9" key="1">
    <citation type="submission" date="2020-08" db="EMBL/GenBank/DDBJ databases">
        <title>Acidobacteriota in marine sediments use diverse sulfur dissimilation pathways.</title>
        <authorList>
            <person name="Wasmund K."/>
        </authorList>
    </citation>
    <scope>NUCLEOTIDE SEQUENCE [LARGE SCALE GENOMIC DNA]</scope>
    <source>
        <strain evidence="8">MAG AM3-A</strain>
    </source>
</reference>
<accession>A0A8J6Y5B3</accession>
<dbReference type="Gene3D" id="3.40.640.10">
    <property type="entry name" value="Type I PLP-dependent aspartate aminotransferase-like (Major domain)"/>
    <property type="match status" value="1"/>
</dbReference>
<evidence type="ECO:0000313" key="9">
    <source>
        <dbReference type="Proteomes" id="UP000598633"/>
    </source>
</evidence>
<dbReference type="EMBL" id="JACXWA010000086">
    <property type="protein sequence ID" value="MBD3870765.1"/>
    <property type="molecule type" value="Genomic_DNA"/>
</dbReference>
<feature type="domain" description="Aminotransferase class I/classII large" evidence="7">
    <location>
        <begin position="18"/>
        <end position="367"/>
    </location>
</feature>
<dbReference type="InterPro" id="IPR004839">
    <property type="entry name" value="Aminotransferase_I/II_large"/>
</dbReference>
<keyword evidence="3 6" id="KW-0032">Aminotransferase</keyword>
<dbReference type="PROSITE" id="PS00105">
    <property type="entry name" value="AA_TRANSFER_CLASS_1"/>
    <property type="match status" value="1"/>
</dbReference>
<dbReference type="GO" id="GO:0006520">
    <property type="term" value="P:amino acid metabolic process"/>
    <property type="evidence" value="ECO:0007669"/>
    <property type="project" value="InterPro"/>
</dbReference>
<gene>
    <name evidence="8" type="ORF">IFJ97_05330</name>
</gene>
<keyword evidence="4 6" id="KW-0808">Transferase</keyword>
<dbReference type="InterPro" id="IPR015421">
    <property type="entry name" value="PyrdxlP-dep_Trfase_major"/>
</dbReference>
<comment type="similarity">
    <text evidence="2 6">Belongs to the class-I pyridoxal-phosphate-dependent aminotransferase family.</text>
</comment>
<dbReference type="InterPro" id="IPR050596">
    <property type="entry name" value="AspAT/PAT-like"/>
</dbReference>
<dbReference type="EC" id="2.6.1.-" evidence="6"/>
<dbReference type="GO" id="GO:0030170">
    <property type="term" value="F:pyridoxal phosphate binding"/>
    <property type="evidence" value="ECO:0007669"/>
    <property type="project" value="InterPro"/>
</dbReference>
<dbReference type="Proteomes" id="UP000598633">
    <property type="component" value="Unassembled WGS sequence"/>
</dbReference>
<dbReference type="Pfam" id="PF00155">
    <property type="entry name" value="Aminotran_1_2"/>
    <property type="match status" value="1"/>
</dbReference>
<comment type="caution">
    <text evidence="8">The sequence shown here is derived from an EMBL/GenBank/DDBJ whole genome shotgun (WGS) entry which is preliminary data.</text>
</comment>
<dbReference type="PANTHER" id="PTHR46383:SF1">
    <property type="entry name" value="ASPARTATE AMINOTRANSFERASE"/>
    <property type="match status" value="1"/>
</dbReference>